<dbReference type="STRING" id="13616.ENSMODP00000055349"/>
<gene>
    <name evidence="9" type="primary">LOC100018815</name>
</gene>
<dbReference type="Proteomes" id="UP000002280">
    <property type="component" value="Chromosome 1"/>
</dbReference>
<dbReference type="PANTHER" id="PTHR22776:SF45">
    <property type="entry name" value="CHEMOKINE-LIKE FACTOR"/>
    <property type="match status" value="1"/>
</dbReference>
<feature type="transmembrane region" description="Helical" evidence="7">
    <location>
        <begin position="110"/>
        <end position="133"/>
    </location>
</feature>
<protein>
    <submittedName>
        <fullName evidence="9">Chemokine-like factor</fullName>
    </submittedName>
</protein>
<dbReference type="AlphaFoldDB" id="A0A5F8H720"/>
<evidence type="ECO:0000256" key="1">
    <source>
        <dbReference type="ARBA" id="ARBA00004141"/>
    </source>
</evidence>
<feature type="transmembrane region" description="Helical" evidence="7">
    <location>
        <begin position="24"/>
        <end position="43"/>
    </location>
</feature>
<proteinExistence type="predicted"/>
<dbReference type="GeneTree" id="ENSGT00940000162264"/>
<evidence type="ECO:0000313" key="9">
    <source>
        <dbReference type="Ensembl" id="ENSMODP00000055349.1"/>
    </source>
</evidence>
<dbReference type="FunCoup" id="A0A5F8H720">
    <property type="interactions" value="32"/>
</dbReference>
<comment type="subcellular location">
    <subcellularLocation>
        <location evidence="1">Membrane</location>
        <topology evidence="1">Multi-pass membrane protein</topology>
    </subcellularLocation>
</comment>
<feature type="domain" description="MARVEL" evidence="8">
    <location>
        <begin position="17"/>
        <end position="137"/>
    </location>
</feature>
<dbReference type="GeneID" id="100018815"/>
<reference evidence="9" key="2">
    <citation type="submission" date="2025-08" db="UniProtKB">
        <authorList>
            <consortium name="Ensembl"/>
        </authorList>
    </citation>
    <scope>IDENTIFICATION</scope>
</reference>
<keyword evidence="10" id="KW-1185">Reference proteome</keyword>
<dbReference type="InterPro" id="IPR008253">
    <property type="entry name" value="Marvel"/>
</dbReference>
<feature type="region of interest" description="Disordered" evidence="6">
    <location>
        <begin position="144"/>
        <end position="186"/>
    </location>
</feature>
<organism evidence="9 10">
    <name type="scientific">Monodelphis domestica</name>
    <name type="common">Gray short-tailed opossum</name>
    <dbReference type="NCBI Taxonomy" id="13616"/>
    <lineage>
        <taxon>Eukaryota</taxon>
        <taxon>Metazoa</taxon>
        <taxon>Chordata</taxon>
        <taxon>Craniata</taxon>
        <taxon>Vertebrata</taxon>
        <taxon>Euteleostomi</taxon>
        <taxon>Mammalia</taxon>
        <taxon>Metatheria</taxon>
        <taxon>Didelphimorphia</taxon>
        <taxon>Didelphidae</taxon>
        <taxon>Monodelphis</taxon>
    </lineage>
</organism>
<dbReference type="InParanoid" id="A0A5F8H720"/>
<keyword evidence="3 7" id="KW-1133">Transmembrane helix</keyword>
<dbReference type="GO" id="GO:0016020">
    <property type="term" value="C:membrane"/>
    <property type="evidence" value="ECO:0000318"/>
    <property type="project" value="GO_Central"/>
</dbReference>
<dbReference type="KEGG" id="mdo:100018815"/>
<evidence type="ECO:0000256" key="2">
    <source>
        <dbReference type="ARBA" id="ARBA00022692"/>
    </source>
</evidence>
<sequence>MDSTTTEVEETRTARTYLFSIKGIVKIMRLILTVTSLTLFIIAQAPETYIVVTSLEAITGLFFLTLYVLRLDLLWKCLFWPLLDILNSVVGIVFLLVVSVLAMVPETQVLTAVGGIIGIVATIFTIADTALIYRKLMFNPSGAYEKKQSHDKKHRLRRSHHSRHSHHSHHSHHSYHARFPQETNEV</sequence>
<evidence type="ECO:0000256" key="3">
    <source>
        <dbReference type="ARBA" id="ARBA00022989"/>
    </source>
</evidence>
<dbReference type="PANTHER" id="PTHR22776">
    <property type="entry name" value="MARVEL-CONTAINING POTENTIAL LIPID RAFT-ASSOCIATED PROTEIN"/>
    <property type="match status" value="1"/>
</dbReference>
<evidence type="ECO:0000259" key="8">
    <source>
        <dbReference type="PROSITE" id="PS51225"/>
    </source>
</evidence>
<keyword evidence="4 5" id="KW-0472">Membrane</keyword>
<dbReference type="Ensembl" id="ENSMODT00000054570.1">
    <property type="protein sequence ID" value="ENSMODP00000055349.1"/>
    <property type="gene ID" value="ENSMODG00000041337.1"/>
</dbReference>
<dbReference type="RefSeq" id="XP_001371886.1">
    <property type="nucleotide sequence ID" value="XM_001371849.4"/>
</dbReference>
<feature type="compositionally biased region" description="Basic residues" evidence="6">
    <location>
        <begin position="149"/>
        <end position="176"/>
    </location>
</feature>
<evidence type="ECO:0000256" key="5">
    <source>
        <dbReference type="PROSITE-ProRule" id="PRU00581"/>
    </source>
</evidence>
<dbReference type="Bgee" id="ENSMODG00000041337">
    <property type="expression patterns" value="Expressed in testis and 8 other cell types or tissues"/>
</dbReference>
<dbReference type="PROSITE" id="PS51225">
    <property type="entry name" value="MARVEL"/>
    <property type="match status" value="1"/>
</dbReference>
<reference evidence="9" key="3">
    <citation type="submission" date="2025-09" db="UniProtKB">
        <authorList>
            <consortium name="Ensembl"/>
        </authorList>
    </citation>
    <scope>IDENTIFICATION</scope>
</reference>
<dbReference type="OrthoDB" id="5976667at2759"/>
<dbReference type="InterPro" id="IPR050578">
    <property type="entry name" value="MARVEL-CKLF_proteins"/>
</dbReference>
<reference evidence="9 10" key="1">
    <citation type="journal article" date="2007" name="Nature">
        <title>Genome of the marsupial Monodelphis domestica reveals innovation in non-coding sequences.</title>
        <authorList>
            <person name="Mikkelsen T.S."/>
            <person name="Wakefield M.J."/>
            <person name="Aken B."/>
            <person name="Amemiya C.T."/>
            <person name="Chang J.L."/>
            <person name="Duke S."/>
            <person name="Garber M."/>
            <person name="Gentles A.J."/>
            <person name="Goodstadt L."/>
            <person name="Heger A."/>
            <person name="Jurka J."/>
            <person name="Kamal M."/>
            <person name="Mauceli E."/>
            <person name="Searle S.M."/>
            <person name="Sharpe T."/>
            <person name="Baker M.L."/>
            <person name="Batzer M.A."/>
            <person name="Benos P.V."/>
            <person name="Belov K."/>
            <person name="Clamp M."/>
            <person name="Cook A."/>
            <person name="Cuff J."/>
            <person name="Das R."/>
            <person name="Davidow L."/>
            <person name="Deakin J.E."/>
            <person name="Fazzari M.J."/>
            <person name="Glass J.L."/>
            <person name="Grabherr M."/>
            <person name="Greally J.M."/>
            <person name="Gu W."/>
            <person name="Hore T.A."/>
            <person name="Huttley G.A."/>
            <person name="Kleber M."/>
            <person name="Jirtle R.L."/>
            <person name="Koina E."/>
            <person name="Lee J.T."/>
            <person name="Mahony S."/>
            <person name="Marra M.A."/>
            <person name="Miller R.D."/>
            <person name="Nicholls R.D."/>
            <person name="Oda M."/>
            <person name="Papenfuss A.T."/>
            <person name="Parra Z.E."/>
            <person name="Pollock D.D."/>
            <person name="Ray D.A."/>
            <person name="Schein J.E."/>
            <person name="Speed T.P."/>
            <person name="Thompson K."/>
            <person name="VandeBerg J.L."/>
            <person name="Wade C.M."/>
            <person name="Walker J.A."/>
            <person name="Waters P.D."/>
            <person name="Webber C."/>
            <person name="Weidman J.R."/>
            <person name="Xie X."/>
            <person name="Zody M.C."/>
            <person name="Baldwin J."/>
            <person name="Abdouelleil A."/>
            <person name="Abdulkadir J."/>
            <person name="Abebe A."/>
            <person name="Abera B."/>
            <person name="Abreu J."/>
            <person name="Acer S.C."/>
            <person name="Aftuck L."/>
            <person name="Alexander A."/>
            <person name="An P."/>
            <person name="Anderson E."/>
            <person name="Anderson S."/>
            <person name="Arachi H."/>
            <person name="Azer M."/>
            <person name="Bachantsang P."/>
            <person name="Barry A."/>
            <person name="Bayul T."/>
            <person name="Berlin A."/>
            <person name="Bessette D."/>
            <person name="Bloom T."/>
            <person name="Bloom T."/>
            <person name="Boguslavskiy L."/>
            <person name="Bonnet C."/>
            <person name="Boukhgalter B."/>
            <person name="Bourzgui I."/>
            <person name="Brown A."/>
            <person name="Cahill P."/>
            <person name="Channer S."/>
            <person name="Cheshatsang Y."/>
            <person name="Chuda L."/>
            <person name="Citroen M."/>
            <person name="Collymore A."/>
            <person name="Cooke P."/>
            <person name="Costello M."/>
            <person name="D'Aco K."/>
            <person name="Daza R."/>
            <person name="De Haan G."/>
            <person name="DeGray S."/>
            <person name="DeMaso C."/>
            <person name="Dhargay N."/>
            <person name="Dooley K."/>
            <person name="Dooley E."/>
            <person name="Doricent M."/>
            <person name="Dorje P."/>
            <person name="Dorjee K."/>
            <person name="Dupes A."/>
            <person name="Elong R."/>
            <person name="Falk J."/>
            <person name="Farina A."/>
            <person name="Faro S."/>
            <person name="Ferguson D."/>
            <person name="Fisher S."/>
            <person name="Foley C.D."/>
            <person name="Franke A."/>
            <person name="Friedrich D."/>
            <person name="Gadbois L."/>
            <person name="Gearin G."/>
            <person name="Gearin C.R."/>
            <person name="Giannoukos G."/>
            <person name="Goode T."/>
            <person name="Graham J."/>
            <person name="Grandbois E."/>
            <person name="Grewal S."/>
            <person name="Gyaltsen K."/>
            <person name="Hafez N."/>
            <person name="Hagos B."/>
            <person name="Hall J."/>
            <person name="Henson C."/>
            <person name="Hollinger A."/>
            <person name="Honan T."/>
            <person name="Huard M.D."/>
            <person name="Hughes L."/>
            <person name="Hurhula B."/>
            <person name="Husby M.E."/>
            <person name="Kamat A."/>
            <person name="Kanga B."/>
            <person name="Kashin S."/>
            <person name="Khazanovich D."/>
            <person name="Kisner P."/>
            <person name="Lance K."/>
            <person name="Lara M."/>
            <person name="Lee W."/>
            <person name="Lennon N."/>
            <person name="Letendre F."/>
            <person name="LeVine R."/>
            <person name="Lipovsky A."/>
            <person name="Liu X."/>
            <person name="Liu J."/>
            <person name="Liu S."/>
            <person name="Lokyitsang T."/>
            <person name="Lokyitsang Y."/>
            <person name="Lubonja R."/>
            <person name="Lui A."/>
            <person name="MacDonald P."/>
            <person name="Magnisalis V."/>
            <person name="Maru K."/>
            <person name="Matthews C."/>
            <person name="McCusker W."/>
            <person name="McDonough S."/>
            <person name="Mehta T."/>
            <person name="Meldrim J."/>
            <person name="Meneus L."/>
            <person name="Mihai O."/>
            <person name="Mihalev A."/>
            <person name="Mihova T."/>
            <person name="Mittelman R."/>
            <person name="Mlenga V."/>
            <person name="Montmayeur A."/>
            <person name="Mulrain L."/>
            <person name="Navidi A."/>
            <person name="Naylor J."/>
            <person name="Negash T."/>
            <person name="Nguyen T."/>
            <person name="Nguyen N."/>
            <person name="Nicol R."/>
            <person name="Norbu C."/>
            <person name="Norbu N."/>
            <person name="Novod N."/>
            <person name="O'Neill B."/>
            <person name="Osman S."/>
            <person name="Markiewicz E."/>
            <person name="Oyono O.L."/>
            <person name="Patti C."/>
            <person name="Phunkhang P."/>
            <person name="Pierre F."/>
            <person name="Priest M."/>
            <person name="Raghuraman S."/>
            <person name="Rege F."/>
            <person name="Reyes R."/>
            <person name="Rise C."/>
            <person name="Rogov P."/>
            <person name="Ross K."/>
            <person name="Ryan E."/>
            <person name="Settipalli S."/>
            <person name="Shea T."/>
            <person name="Sherpa N."/>
            <person name="Shi L."/>
            <person name="Shih D."/>
            <person name="Sparrow T."/>
            <person name="Spaulding J."/>
            <person name="Stalker J."/>
            <person name="Stange-Thomann N."/>
            <person name="Stavropoulos S."/>
            <person name="Stone C."/>
            <person name="Strader C."/>
            <person name="Tesfaye S."/>
            <person name="Thomson T."/>
            <person name="Thoulutsang Y."/>
            <person name="Thoulutsang D."/>
            <person name="Topham K."/>
            <person name="Topping I."/>
            <person name="Tsamla T."/>
            <person name="Vassiliev H."/>
            <person name="Vo A."/>
            <person name="Wangchuk T."/>
            <person name="Wangdi T."/>
            <person name="Weiand M."/>
            <person name="Wilkinson J."/>
            <person name="Wilson A."/>
            <person name="Yadav S."/>
            <person name="Young G."/>
            <person name="Yu Q."/>
            <person name="Zembek L."/>
            <person name="Zhong D."/>
            <person name="Zimmer A."/>
            <person name="Zwirko Z."/>
            <person name="Jaffe D.B."/>
            <person name="Alvarez P."/>
            <person name="Brockman W."/>
            <person name="Butler J."/>
            <person name="Chin C."/>
            <person name="Gnerre S."/>
            <person name="MacCallum I."/>
            <person name="Graves J.A."/>
            <person name="Ponting C.P."/>
            <person name="Breen M."/>
            <person name="Samollow P.B."/>
            <person name="Lander E.S."/>
            <person name="Lindblad-Toh K."/>
        </authorList>
    </citation>
    <scope>NUCLEOTIDE SEQUENCE [LARGE SCALE GENOMIC DNA]</scope>
</reference>
<feature type="transmembrane region" description="Helical" evidence="7">
    <location>
        <begin position="81"/>
        <end position="104"/>
    </location>
</feature>
<evidence type="ECO:0000313" key="10">
    <source>
        <dbReference type="Proteomes" id="UP000002280"/>
    </source>
</evidence>
<evidence type="ECO:0000256" key="4">
    <source>
        <dbReference type="ARBA" id="ARBA00023136"/>
    </source>
</evidence>
<dbReference type="OMA" id="CVLCIID"/>
<accession>A0A5F8H720</accession>
<evidence type="ECO:0000256" key="7">
    <source>
        <dbReference type="SAM" id="Phobius"/>
    </source>
</evidence>
<feature type="transmembrane region" description="Helical" evidence="7">
    <location>
        <begin position="49"/>
        <end position="69"/>
    </location>
</feature>
<keyword evidence="2 5" id="KW-0812">Transmembrane</keyword>
<evidence type="ECO:0000256" key="6">
    <source>
        <dbReference type="SAM" id="MobiDB-lite"/>
    </source>
</evidence>
<name>A0A5F8H720_MONDO</name>